<evidence type="ECO:0000259" key="1">
    <source>
        <dbReference type="Pfam" id="PF00144"/>
    </source>
</evidence>
<dbReference type="PANTHER" id="PTHR46825:SF7">
    <property type="entry name" value="D-ALANYL-D-ALANINE CARBOXYPEPTIDASE"/>
    <property type="match status" value="1"/>
</dbReference>
<dbReference type="InterPro" id="IPR050491">
    <property type="entry name" value="AmpC-like"/>
</dbReference>
<keyword evidence="3" id="KW-1185">Reference proteome</keyword>
<accession>A0A559IK68</accession>
<evidence type="ECO:0000313" key="3">
    <source>
        <dbReference type="Proteomes" id="UP000318102"/>
    </source>
</evidence>
<name>A0A559IK68_9BACL</name>
<dbReference type="InterPro" id="IPR001466">
    <property type="entry name" value="Beta-lactam-related"/>
</dbReference>
<evidence type="ECO:0000313" key="2">
    <source>
        <dbReference type="EMBL" id="TVX88066.1"/>
    </source>
</evidence>
<dbReference type="AlphaFoldDB" id="A0A559IK68"/>
<dbReference type="EMBL" id="VNJK01000003">
    <property type="protein sequence ID" value="TVX88066.1"/>
    <property type="molecule type" value="Genomic_DNA"/>
</dbReference>
<dbReference type="Gene3D" id="3.40.710.10">
    <property type="entry name" value="DD-peptidase/beta-lactamase superfamily"/>
    <property type="match status" value="1"/>
</dbReference>
<comment type="caution">
    <text evidence="2">The sequence shown here is derived from an EMBL/GenBank/DDBJ whole genome shotgun (WGS) entry which is preliminary data.</text>
</comment>
<reference evidence="2 3" key="1">
    <citation type="submission" date="2019-07" db="EMBL/GenBank/DDBJ databases">
        <authorList>
            <person name="Kim J."/>
        </authorList>
    </citation>
    <scope>NUCLEOTIDE SEQUENCE [LARGE SCALE GENOMIC DNA]</scope>
    <source>
        <strain evidence="2 3">N4</strain>
    </source>
</reference>
<dbReference type="PANTHER" id="PTHR46825">
    <property type="entry name" value="D-ALANYL-D-ALANINE-CARBOXYPEPTIDASE/ENDOPEPTIDASE AMPH"/>
    <property type="match status" value="1"/>
</dbReference>
<proteinExistence type="predicted"/>
<protein>
    <submittedName>
        <fullName evidence="2">Beta-lactamase family protein</fullName>
    </submittedName>
</protein>
<feature type="domain" description="Beta-lactamase-related" evidence="1">
    <location>
        <begin position="76"/>
        <end position="385"/>
    </location>
</feature>
<dbReference type="Proteomes" id="UP000318102">
    <property type="component" value="Unassembled WGS sequence"/>
</dbReference>
<dbReference type="OrthoDB" id="9803467at2"/>
<gene>
    <name evidence="2" type="ORF">FPZ44_19325</name>
</gene>
<dbReference type="SUPFAM" id="SSF56601">
    <property type="entry name" value="beta-lactamase/transpeptidase-like"/>
    <property type="match status" value="1"/>
</dbReference>
<organism evidence="2 3">
    <name type="scientific">Paenibacillus agilis</name>
    <dbReference type="NCBI Taxonomy" id="3020863"/>
    <lineage>
        <taxon>Bacteria</taxon>
        <taxon>Bacillati</taxon>
        <taxon>Bacillota</taxon>
        <taxon>Bacilli</taxon>
        <taxon>Bacillales</taxon>
        <taxon>Paenibacillaceae</taxon>
        <taxon>Paenibacillus</taxon>
    </lineage>
</organism>
<dbReference type="InterPro" id="IPR012338">
    <property type="entry name" value="Beta-lactam/transpept-like"/>
</dbReference>
<dbReference type="Pfam" id="PF00144">
    <property type="entry name" value="Beta-lactamase"/>
    <property type="match status" value="1"/>
</dbReference>
<dbReference type="RefSeq" id="WP_144992892.1">
    <property type="nucleotide sequence ID" value="NZ_VNJK01000003.1"/>
</dbReference>
<sequence length="403" mass="45248">MVNLPLPHTNIKGLRKKRRVMISALLVIATLFLFSGDSPVPINDHQPPHSLHSGKKHQVIPQLSGTELVQRRIEQVAHRMEVPGVIAVAKRNGELFSYAAGEASIEDKKPIKTTHAFRIASVTKTFVATVVLQLVEEQKLSLEDTVEEWLPGIVQGNGYDGNKITIRQLLNHTSGIPDYITEDFYIKFHKDSFRTFMVEELIQEALSAKPLFDPGTSWAYSNTNTLLVGQIIEQVTEEPYRYQIKKRIIDPLELACTSLPDQNFYIPCAHARGYIHSAEQLYDYTEHSPTWLNAAGEMISTAEDLVIFYEALLGGRLLKPEQLQEMLTTVETPWNTNYGLGIEEFRLYDGPSVWGHGGSTHGFTTAVRASRNGRHVIAVNANVSFDTGYVSFDGIIEAEMKRQ</sequence>